<organism evidence="2">
    <name type="scientific">Cladocopium goreaui</name>
    <dbReference type="NCBI Taxonomy" id="2562237"/>
    <lineage>
        <taxon>Eukaryota</taxon>
        <taxon>Sar</taxon>
        <taxon>Alveolata</taxon>
        <taxon>Dinophyceae</taxon>
        <taxon>Suessiales</taxon>
        <taxon>Symbiodiniaceae</taxon>
        <taxon>Cladocopium</taxon>
    </lineage>
</organism>
<proteinExistence type="predicted"/>
<evidence type="ECO:0000313" key="3">
    <source>
        <dbReference type="EMBL" id="CAL4763293.1"/>
    </source>
</evidence>
<sequence length="1959" mass="218396">MAAALEKHILASQKFLGTVRHLPSFAEARDKQVENVLKKMSKSPLSVEQAAALVERLDSSIWGSHVDALKSAVVLEDALEKKNTPLQDYLSLPHYLTTGLWKSLSEDTRGVALEKLCKHCKLLGLTNASEASQAMILLLVFDLDGKMLGTQQWQVTLREKGNLQKYLKQPAAQSQLPHLLLLPQSREECPAELLTRAFGNNLPVPCQWPYEDLLRRARDWPMRSSHRLAQSSTAETVPVGPSALTHAGGSEMMQQMGSFVAGFLQVQKPSEELALRGFRLSSKTGSQPEPPVVTVPVLALEDKKEEEAVTVSPAAEVQQESGDAAPTGKGAVAATLAALQADVQPEGKSLKAAQKSGLRKPAAIVQKSLMKRPAACLRRPAAAAVPKAEEGESRDARRERLIKERVPKAMQHKYRGGCSKSEGLHFVLLDLSRIRGHRASYVETTFSYVEDGRRVLYVWTHVSYVETKSSYAEDSSRVPRGHKVSNVETKSSYAEDGSRVLRGHTVSYVETKSSYAEESSRVPCGHKVSYVETNSSYAEESSRVPRGHKVSYVETHSSYAEESSRVPRGHTVSYVETNSDAEDSGRVLRGRKISYLETKSFHAEDRIRVTMAGGGKSVRSPFSVARKEPSASREDSSSEEAVSEPAEASRPGSKERGRKRSHAEHGRSARARRHNRDPSHSYVQRNLRRKQRREGERKHRRHRRTHRSRRGRSATPDKRRRSASSGRGANAARPPEPSTGPSKTGTKKCPHCWAEVTVQPSGRAQHQWSNRTCLQWQFYNEMDAEVKKQNETMAWNKAKEAAAVLYERRRCVAAPHAIEDEMPHVPLPPLVLRSRSSIRAKAAPAEMEEVAVEEEAEGPQRPVRFGHGQASAASGSTGSKGQGHGPTPEPPAGKTETPGSSQKQQIVINITSFCVLPTGCHIPGTCAQTTLRGGPENKEVQILRLKSLLSVVCHWPHNWEKLDDEDYFRILCRQTDWTADSWWRWTTRLAEETVPSQEEKYASAAEHLQALTRIRDLPEASWIWSAVEELQLLDRKENKSELPMEVSAAVFHLVALPWRSRRLLLQLRRNLGNKSEVEQLPHEDQLQFFRRLQEEKKQGGKKLPWKTVKAQLIAMVTTRHITTVTALTSVETEELPLSVWVTQGWEKEVIENCPREWSAELKTYLYKVPIKKSLWRETHERISERILRQEREAAKAKCKKGKGAASDGELDLPEAGPGTEQGSNTKKEEKSAEAALRKTKASNAKKNMVAAKSIGQLSNDLQALSRAVSKAVDIPEEINAAAKESLETLESWVAAAKAILQQAEGQSAKAGDVELPALPFETGDVRTLHQTCLEVIKNLKTRIPAPKAKAATKRKETADSETANGQADPKAAPKRRVRAKASCFHITRDTLRLYHKKKNVGRFYDIAVMLKQSRAAESAAHSGLASKAAKKEDTTCIKAKSPEIPVSSQVDVVPCMSLPALIEAKVQACPLYKESLRRACQKHQGQLTLLCYADEVTGGNVLSAPQARKANLVYLSWLECPLLHLESQWLTASVCRSADIARMRGGMAGLVTSLLSFIKDECKHGFPIAWGSEDVDLIRIKETYLLADAEAIRSASLIGWNWDNFQAGPLLSPQLKDWVKIENVLYDSMHIFFHNGQISQMLGQWWTLLQTETNITLRELQRYAELWLPVQGSPAACGPKPAAYFSERLWRKDADFRGDADAAAAALSLVVAFCEEILWSQEPLRPYIEALQSLQNLIVCVWACKVCPSHATKLSELQKKHFQKYKEAWSSESMRPKWHYGLHLEAQIRRCGILLDAFTLERKHNFFKKLTTGNWGFAPSFSESALLELSTADLQEGHAPNWLDAALLGPTALQNFPGLSNPCQTSTSLVLKGVKYVKHQYVILTPTCACQVQAAVQTADQKFFLLVEMLKPIQSQPAYRNRWQRQHKACALVNSNDLNKSIRVMYYRVEDDCSVSLLS</sequence>
<comment type="caution">
    <text evidence="2">The sequence shown here is derived from an EMBL/GenBank/DDBJ whole genome shotgun (WGS) entry which is preliminary data.</text>
</comment>
<gene>
    <name evidence="2" type="ORF">C1SCF055_LOCUS4242</name>
</gene>
<feature type="region of interest" description="Disordered" evidence="1">
    <location>
        <begin position="849"/>
        <end position="902"/>
    </location>
</feature>
<feature type="compositionally biased region" description="Low complexity" evidence="1">
    <location>
        <begin position="866"/>
        <end position="877"/>
    </location>
</feature>
<reference evidence="3 4" key="2">
    <citation type="submission" date="2024-05" db="EMBL/GenBank/DDBJ databases">
        <authorList>
            <person name="Chen Y."/>
            <person name="Shah S."/>
            <person name="Dougan E. K."/>
            <person name="Thang M."/>
            <person name="Chan C."/>
        </authorList>
    </citation>
    <scope>NUCLEOTIDE SEQUENCE [LARGE SCALE GENOMIC DNA]</scope>
</reference>
<feature type="compositionally biased region" description="Basic residues" evidence="1">
    <location>
        <begin position="686"/>
        <end position="722"/>
    </location>
</feature>
<evidence type="ECO:0000313" key="2">
    <source>
        <dbReference type="EMBL" id="CAI3975981.1"/>
    </source>
</evidence>
<dbReference type="Proteomes" id="UP001152797">
    <property type="component" value="Unassembled WGS sequence"/>
</dbReference>
<feature type="compositionally biased region" description="Basic and acidic residues" evidence="1">
    <location>
        <begin position="1225"/>
        <end position="1236"/>
    </location>
</feature>
<feature type="region of interest" description="Disordered" evidence="1">
    <location>
        <begin position="1346"/>
        <end position="1375"/>
    </location>
</feature>
<feature type="compositionally biased region" description="Basic and acidic residues" evidence="1">
    <location>
        <begin position="625"/>
        <end position="636"/>
    </location>
</feature>
<evidence type="ECO:0000256" key="1">
    <source>
        <dbReference type="SAM" id="MobiDB-lite"/>
    </source>
</evidence>
<evidence type="ECO:0000313" key="4">
    <source>
        <dbReference type="Proteomes" id="UP001152797"/>
    </source>
</evidence>
<keyword evidence="4" id="KW-1185">Reference proteome</keyword>
<feature type="region of interest" description="Disordered" evidence="1">
    <location>
        <begin position="612"/>
        <end position="748"/>
    </location>
</feature>
<accession>A0A9P1FHB3</accession>
<feature type="compositionally biased region" description="Basic residues" evidence="1">
    <location>
        <begin position="656"/>
        <end position="675"/>
    </location>
</feature>
<dbReference type="EMBL" id="CAMXCT010000236">
    <property type="protein sequence ID" value="CAI3975981.1"/>
    <property type="molecule type" value="Genomic_DNA"/>
</dbReference>
<feature type="compositionally biased region" description="Low complexity" evidence="1">
    <location>
        <begin position="723"/>
        <end position="733"/>
    </location>
</feature>
<reference evidence="2" key="1">
    <citation type="submission" date="2022-10" db="EMBL/GenBank/DDBJ databases">
        <authorList>
            <person name="Chen Y."/>
            <person name="Dougan E. K."/>
            <person name="Chan C."/>
            <person name="Rhodes N."/>
            <person name="Thang M."/>
        </authorList>
    </citation>
    <scope>NUCLEOTIDE SEQUENCE</scope>
</reference>
<protein>
    <submittedName>
        <fullName evidence="2">Uncharacterized protein</fullName>
    </submittedName>
</protein>
<dbReference type="EMBL" id="CAMXCT020000236">
    <property type="protein sequence ID" value="CAL1129356.1"/>
    <property type="molecule type" value="Genomic_DNA"/>
</dbReference>
<feature type="region of interest" description="Disordered" evidence="1">
    <location>
        <begin position="1197"/>
        <end position="1243"/>
    </location>
</feature>
<name>A0A9P1FHB3_9DINO</name>
<dbReference type="EMBL" id="CAMXCT030000236">
    <property type="protein sequence ID" value="CAL4763293.1"/>
    <property type="molecule type" value="Genomic_DNA"/>
</dbReference>